<gene>
    <name evidence="1" type="ORF">M422DRAFT_175799</name>
</gene>
<sequence length="78" mass="9009">MCTSCIHALLHVAQDIRETGPGWINWCFGMERFCGTLLKMVKSHSKPYTSMSNFMLYKAQPAQIQLKYDLSSMLEFNE</sequence>
<evidence type="ECO:0000313" key="1">
    <source>
        <dbReference type="EMBL" id="KIJ39051.1"/>
    </source>
</evidence>
<dbReference type="Proteomes" id="UP000054279">
    <property type="component" value="Unassembled WGS sequence"/>
</dbReference>
<accession>A0A0C9VMX6</accession>
<proteinExistence type="predicted"/>
<dbReference type="OrthoDB" id="6613063at2759"/>
<dbReference type="EMBL" id="KN837155">
    <property type="protein sequence ID" value="KIJ39051.1"/>
    <property type="molecule type" value="Genomic_DNA"/>
</dbReference>
<dbReference type="AlphaFoldDB" id="A0A0C9VMX6"/>
<dbReference type="HOGENOM" id="CLU_197758_0_0_1"/>
<name>A0A0C9VMX6_SPHS4</name>
<organism evidence="1 2">
    <name type="scientific">Sphaerobolus stellatus (strain SS14)</name>
    <dbReference type="NCBI Taxonomy" id="990650"/>
    <lineage>
        <taxon>Eukaryota</taxon>
        <taxon>Fungi</taxon>
        <taxon>Dikarya</taxon>
        <taxon>Basidiomycota</taxon>
        <taxon>Agaricomycotina</taxon>
        <taxon>Agaricomycetes</taxon>
        <taxon>Phallomycetidae</taxon>
        <taxon>Geastrales</taxon>
        <taxon>Sphaerobolaceae</taxon>
        <taxon>Sphaerobolus</taxon>
    </lineage>
</organism>
<evidence type="ECO:0000313" key="2">
    <source>
        <dbReference type="Proteomes" id="UP000054279"/>
    </source>
</evidence>
<reference evidence="1 2" key="1">
    <citation type="submission" date="2014-06" db="EMBL/GenBank/DDBJ databases">
        <title>Evolutionary Origins and Diversification of the Mycorrhizal Mutualists.</title>
        <authorList>
            <consortium name="DOE Joint Genome Institute"/>
            <consortium name="Mycorrhizal Genomics Consortium"/>
            <person name="Kohler A."/>
            <person name="Kuo A."/>
            <person name="Nagy L.G."/>
            <person name="Floudas D."/>
            <person name="Copeland A."/>
            <person name="Barry K.W."/>
            <person name="Cichocki N."/>
            <person name="Veneault-Fourrey C."/>
            <person name="LaButti K."/>
            <person name="Lindquist E.A."/>
            <person name="Lipzen A."/>
            <person name="Lundell T."/>
            <person name="Morin E."/>
            <person name="Murat C."/>
            <person name="Riley R."/>
            <person name="Ohm R."/>
            <person name="Sun H."/>
            <person name="Tunlid A."/>
            <person name="Henrissat B."/>
            <person name="Grigoriev I.V."/>
            <person name="Hibbett D.S."/>
            <person name="Martin F."/>
        </authorList>
    </citation>
    <scope>NUCLEOTIDE SEQUENCE [LARGE SCALE GENOMIC DNA]</scope>
    <source>
        <strain evidence="1 2">SS14</strain>
    </source>
</reference>
<protein>
    <submittedName>
        <fullName evidence="1">Uncharacterized protein</fullName>
    </submittedName>
</protein>
<keyword evidence="2" id="KW-1185">Reference proteome</keyword>